<evidence type="ECO:0000313" key="2">
    <source>
        <dbReference type="Proteomes" id="UP000202420"/>
    </source>
</evidence>
<accession>A7KA80</accession>
<reference evidence="1 2" key="1">
    <citation type="submission" date="2006-09" db="EMBL/GenBank/DDBJ databases">
        <title>Sequence and annotation of the 288-kb ATCV-1 virus that infects an endosymbiotic Chlorella strain of the heliozoon Acanthocystis turfacea.</title>
        <authorList>
            <person name="Fitzgerald L.A."/>
            <person name="Graves M.V."/>
            <person name="Li X."/>
            <person name="Pfitzner A.J.P."/>
            <person name="Hartigan J."/>
            <person name="Van Etten J.L."/>
        </authorList>
    </citation>
    <scope>NUCLEOTIDE SEQUENCE [LARGE SCALE GENOMIC DNA]</scope>
    <source>
        <strain evidence="1 2">ATCV-1</strain>
    </source>
</reference>
<dbReference type="Proteomes" id="UP000202420">
    <property type="component" value="Segment"/>
</dbReference>
<dbReference type="RefSeq" id="YP_001427301.1">
    <property type="nucleotide sequence ID" value="NC_008724.1"/>
</dbReference>
<dbReference type="EMBL" id="EF101928">
    <property type="protein sequence ID" value="ABT16954.1"/>
    <property type="molecule type" value="Genomic_DNA"/>
</dbReference>
<protein>
    <submittedName>
        <fullName evidence="1">Uncharacterized protein z820R</fullName>
    </submittedName>
</protein>
<dbReference type="GeneID" id="5470251"/>
<gene>
    <name evidence="1" type="primary">z820R</name>
    <name evidence="1" type="ORF">ATCV1_z820R</name>
</gene>
<name>A7KA80_9PHYC</name>
<sequence>MFNTSIMNTLDQLILGIDDFHDIYLATSRKVAIRIGFRVCPESRPNTLARLGKSNDRLETDLLRCLSVWKRHTRVPCAIGHDTGRRILTVLALGGRDHQLRIGHVQARGRIHVNLFLAVSPATATSHHPPVIAVEFGSLEFVPPDRDIDIIRGVSISYVVPDRNHKVRGAIYKGRARFLPPGRQNNACCHGSRDDTEEYKHKETVEFGDHF</sequence>
<keyword evidence="2" id="KW-1185">Reference proteome</keyword>
<evidence type="ECO:0000313" key="1">
    <source>
        <dbReference type="EMBL" id="ABT16954.1"/>
    </source>
</evidence>
<organism evidence="1 2">
    <name type="scientific">Chlorovirus heliozoae</name>
    <dbReference type="NCBI Taxonomy" id="322019"/>
    <lineage>
        <taxon>Viruses</taxon>
        <taxon>Varidnaviria</taxon>
        <taxon>Bamfordvirae</taxon>
        <taxon>Nucleocytoviricota</taxon>
        <taxon>Megaviricetes</taxon>
        <taxon>Algavirales</taxon>
        <taxon>Phycodnaviridae</taxon>
        <taxon>Chlorovirus</taxon>
    </lineage>
</organism>
<dbReference type="KEGG" id="vg:5470251"/>
<proteinExistence type="predicted"/>